<sequence>MYSNEDFYNYHPYYNGYFRQTNDTQLASDIQKAINAEFSAIACYEKLANNAPTQDERNKILEIQKDERRHLEEFSGIYTNLTGRQPTYKITEECPEKYRAGIEFAFKDEQEAVDFYLDIADKAQDTFIKERFRRAAADEQNHAVWFLLYFSINPKVTHTERQVRNKIEVKDYGPKPFVVNINEATKQNSTYRTALWTGKHLQVTLMSLNVGEDIGLEIHPNLDQFLRIEEGQGIVQMGKRMDNLDFVRNVYDDSAIMIPAGTWHNVTNTGNTPLKLYSIYAPPQHPLGTVHVTKEDAIAAEEGYGHGNGDTTVISGKTPDEWIRYTEFLVKEGLEDVKRGINATHILQEFILMGVLVGKGYSPEKAYETVEEWERTGESKLLQQSKNM</sequence>
<protein>
    <submittedName>
        <fullName evidence="3">YrkC</fullName>
    </submittedName>
</protein>
<dbReference type="InterPro" id="IPR003251">
    <property type="entry name" value="Rr_diiron-bd_dom"/>
</dbReference>
<dbReference type="InterPro" id="IPR052538">
    <property type="entry name" value="Flavonoid_dioxygenase-like"/>
</dbReference>
<evidence type="ECO:0000313" key="4">
    <source>
        <dbReference type="Proteomes" id="UP000182110"/>
    </source>
</evidence>
<dbReference type="GO" id="GO:0016491">
    <property type="term" value="F:oxidoreductase activity"/>
    <property type="evidence" value="ECO:0007669"/>
    <property type="project" value="InterPro"/>
</dbReference>
<feature type="domain" description="Rubrerythrin diiron-binding" evidence="1">
    <location>
        <begin position="103"/>
        <end position="151"/>
    </location>
</feature>
<proteinExistence type="predicted"/>
<accession>A0AAN2PJH9</accession>
<evidence type="ECO:0000259" key="2">
    <source>
        <dbReference type="Pfam" id="PF07883"/>
    </source>
</evidence>
<dbReference type="PANTHER" id="PTHR43346">
    <property type="entry name" value="LIGAND BINDING DOMAIN PROTEIN, PUTATIVE (AFU_ORTHOLOGUE AFUA_6G14370)-RELATED"/>
    <property type="match status" value="1"/>
</dbReference>
<organism evidence="3 4">
    <name type="scientific">Peribacillus simplex</name>
    <dbReference type="NCBI Taxonomy" id="1478"/>
    <lineage>
        <taxon>Bacteria</taxon>
        <taxon>Bacillati</taxon>
        <taxon>Bacillota</taxon>
        <taxon>Bacilli</taxon>
        <taxon>Bacillales</taxon>
        <taxon>Bacillaceae</taxon>
        <taxon>Peribacillus</taxon>
    </lineage>
</organism>
<dbReference type="Pfam" id="PF07883">
    <property type="entry name" value="Cupin_2"/>
    <property type="match status" value="1"/>
</dbReference>
<dbReference type="Proteomes" id="UP000182110">
    <property type="component" value="Unassembled WGS sequence"/>
</dbReference>
<feature type="domain" description="Cupin type-2" evidence="2">
    <location>
        <begin position="205"/>
        <end position="280"/>
    </location>
</feature>
<gene>
    <name evidence="3" type="ORF">BN1180_03902</name>
</gene>
<comment type="caution">
    <text evidence="3">The sequence shown here is derived from an EMBL/GenBank/DDBJ whole genome shotgun (WGS) entry which is preliminary data.</text>
</comment>
<keyword evidence="4" id="KW-1185">Reference proteome</keyword>
<dbReference type="SUPFAM" id="SSF47240">
    <property type="entry name" value="Ferritin-like"/>
    <property type="match status" value="1"/>
</dbReference>
<dbReference type="InterPro" id="IPR009078">
    <property type="entry name" value="Ferritin-like_SF"/>
</dbReference>
<dbReference type="InterPro" id="IPR013096">
    <property type="entry name" value="Cupin_2"/>
</dbReference>
<evidence type="ECO:0000259" key="1">
    <source>
        <dbReference type="Pfam" id="PF02915"/>
    </source>
</evidence>
<dbReference type="Gene3D" id="1.20.120.660">
    <property type="entry name" value="IL-4 antagonist (De novo design) like domain"/>
    <property type="match status" value="1"/>
</dbReference>
<evidence type="ECO:0000313" key="3">
    <source>
        <dbReference type="EMBL" id="CEG33722.1"/>
    </source>
</evidence>
<dbReference type="CDD" id="cd00657">
    <property type="entry name" value="Ferritin_like"/>
    <property type="match status" value="1"/>
</dbReference>
<dbReference type="InterPro" id="IPR014710">
    <property type="entry name" value="RmlC-like_jellyroll"/>
</dbReference>
<dbReference type="SUPFAM" id="SSF51182">
    <property type="entry name" value="RmlC-like cupins"/>
    <property type="match status" value="1"/>
</dbReference>
<dbReference type="InterPro" id="IPR011051">
    <property type="entry name" value="RmlC_Cupin_sf"/>
</dbReference>
<dbReference type="Gene3D" id="2.60.120.10">
    <property type="entry name" value="Jelly Rolls"/>
    <property type="match status" value="1"/>
</dbReference>
<dbReference type="RefSeq" id="WP_142953096.1">
    <property type="nucleotide sequence ID" value="NZ_CCXW01000001.1"/>
</dbReference>
<dbReference type="PANTHER" id="PTHR43346:SF1">
    <property type="entry name" value="QUERCETIN 2,3-DIOXYGENASE-RELATED"/>
    <property type="match status" value="1"/>
</dbReference>
<dbReference type="AlphaFoldDB" id="A0AAN2PJH9"/>
<dbReference type="CDD" id="cd02223">
    <property type="entry name" value="cupin_Bh2720-like"/>
    <property type="match status" value="1"/>
</dbReference>
<reference evidence="3 4" key="1">
    <citation type="journal article" date="2014" name="Genome Announc.">
        <title>Genome Sequence of Bacillus simplex Strain P558, Isolated from a Human Fecal Sample.</title>
        <authorList>
            <person name="Croce O."/>
            <person name="Hugon P."/>
            <person name="Lagier J.C."/>
            <person name="Bibi F."/>
            <person name="Robert C."/>
            <person name="Azhar E.I."/>
            <person name="Raoult D."/>
            <person name="Fournier P.E."/>
        </authorList>
    </citation>
    <scope>NUCLEOTIDE SEQUENCE [LARGE SCALE GENOMIC DNA]</scope>
    <source>
        <strain evidence="3 4">P558</strain>
    </source>
</reference>
<dbReference type="Pfam" id="PF02915">
    <property type="entry name" value="Rubrerythrin"/>
    <property type="match status" value="1"/>
</dbReference>
<dbReference type="Gene3D" id="1.20.5.420">
    <property type="entry name" value="Immunoglobulin FC, subunit C"/>
    <property type="match status" value="1"/>
</dbReference>
<name>A0AAN2PJH9_9BACI</name>
<dbReference type="EMBL" id="CCXW01000001">
    <property type="protein sequence ID" value="CEG33722.1"/>
    <property type="molecule type" value="Genomic_DNA"/>
</dbReference>
<dbReference type="GO" id="GO:0046872">
    <property type="term" value="F:metal ion binding"/>
    <property type="evidence" value="ECO:0007669"/>
    <property type="project" value="InterPro"/>
</dbReference>